<evidence type="ECO:0000313" key="2">
    <source>
        <dbReference type="EMBL" id="MXU88261.1"/>
    </source>
</evidence>
<organism evidence="2">
    <name type="scientific">Ixodes ricinus</name>
    <name type="common">Common tick</name>
    <name type="synonym">Acarus ricinus</name>
    <dbReference type="NCBI Taxonomy" id="34613"/>
    <lineage>
        <taxon>Eukaryota</taxon>
        <taxon>Metazoa</taxon>
        <taxon>Ecdysozoa</taxon>
        <taxon>Arthropoda</taxon>
        <taxon>Chelicerata</taxon>
        <taxon>Arachnida</taxon>
        <taxon>Acari</taxon>
        <taxon>Parasitiformes</taxon>
        <taxon>Ixodida</taxon>
        <taxon>Ixodoidea</taxon>
        <taxon>Ixodidae</taxon>
        <taxon>Ixodinae</taxon>
        <taxon>Ixodes</taxon>
    </lineage>
</organism>
<accession>A0A6B0UC88</accession>
<evidence type="ECO:0000256" key="1">
    <source>
        <dbReference type="SAM" id="MobiDB-lite"/>
    </source>
</evidence>
<name>A0A6B0UC88_IXORI</name>
<reference evidence="2" key="1">
    <citation type="submission" date="2019-12" db="EMBL/GenBank/DDBJ databases">
        <title>An insight into the sialome of adult female Ixodes ricinus ticks feeding for 6 days.</title>
        <authorList>
            <person name="Perner J."/>
            <person name="Ribeiro J.M.C."/>
        </authorList>
    </citation>
    <scope>NUCLEOTIDE SEQUENCE</scope>
    <source>
        <strain evidence="2">Semi-engorged</strain>
        <tissue evidence="2">Salivary glands</tissue>
    </source>
</reference>
<protein>
    <submittedName>
        <fullName evidence="2">Putative secreted protein</fullName>
    </submittedName>
</protein>
<feature type="region of interest" description="Disordered" evidence="1">
    <location>
        <begin position="79"/>
        <end position="101"/>
    </location>
</feature>
<dbReference type="EMBL" id="GIFC01006178">
    <property type="protein sequence ID" value="MXU88261.1"/>
    <property type="molecule type" value="Transcribed_RNA"/>
</dbReference>
<dbReference type="AlphaFoldDB" id="A0A6B0UC88"/>
<proteinExistence type="predicted"/>
<sequence length="101" mass="11546">MWPPPSWSRGWLPHSRPSCPWCLPCSTACLTGPPTTLLTWEACRHSTTRTTCWWRNTRPTCRPRPPTTTLPCRAMPSFMRQLPAGTGPLHRPRPPGLMRTR</sequence>